<dbReference type="OrthoDB" id="9794601at2"/>
<dbReference type="Gene3D" id="3.40.50.11350">
    <property type="match status" value="1"/>
</dbReference>
<dbReference type="GO" id="GO:0005975">
    <property type="term" value="P:carbohydrate metabolic process"/>
    <property type="evidence" value="ECO:0007669"/>
    <property type="project" value="InterPro"/>
</dbReference>
<gene>
    <name evidence="3" type="ORF">BUE93_18030</name>
</gene>
<evidence type="ECO:0008006" key="5">
    <source>
        <dbReference type="Google" id="ProtNLM"/>
    </source>
</evidence>
<keyword evidence="1" id="KW-0328">Glycosyltransferase</keyword>
<dbReference type="Proteomes" id="UP000239469">
    <property type="component" value="Unassembled WGS sequence"/>
</dbReference>
<name>A0A2S9X0E2_9NEIS</name>
<organism evidence="3 4">
    <name type="scientific">Chromobacterium amazonense</name>
    <dbReference type="NCBI Taxonomy" id="1382803"/>
    <lineage>
        <taxon>Bacteria</taxon>
        <taxon>Pseudomonadati</taxon>
        <taxon>Pseudomonadota</taxon>
        <taxon>Betaproteobacteria</taxon>
        <taxon>Neisseriales</taxon>
        <taxon>Chromobacteriaceae</taxon>
        <taxon>Chromobacterium</taxon>
    </lineage>
</organism>
<dbReference type="PANTHER" id="PTHR11927:SF9">
    <property type="entry name" value="L-FUCOSYLTRANSFERASE"/>
    <property type="match status" value="1"/>
</dbReference>
<comment type="caution">
    <text evidence="3">The sequence shown here is derived from an EMBL/GenBank/DDBJ whole genome shotgun (WGS) entry which is preliminary data.</text>
</comment>
<protein>
    <recommendedName>
        <fullName evidence="5">Alpha-1,2-fucosyltransferase</fullName>
    </recommendedName>
</protein>
<accession>A0A2S9X0E2</accession>
<keyword evidence="2" id="KW-0808">Transferase</keyword>
<dbReference type="EMBL" id="MTBD01000033">
    <property type="protein sequence ID" value="PRP69189.1"/>
    <property type="molecule type" value="Genomic_DNA"/>
</dbReference>
<dbReference type="PANTHER" id="PTHR11927">
    <property type="entry name" value="GALACTOSIDE 2-L-FUCOSYLTRANSFERASE"/>
    <property type="match status" value="1"/>
</dbReference>
<evidence type="ECO:0000256" key="1">
    <source>
        <dbReference type="ARBA" id="ARBA00022676"/>
    </source>
</evidence>
<dbReference type="RefSeq" id="WP_106077736.1">
    <property type="nucleotide sequence ID" value="NZ_MTBD01000033.1"/>
</dbReference>
<dbReference type="GO" id="GO:0016020">
    <property type="term" value="C:membrane"/>
    <property type="evidence" value="ECO:0007669"/>
    <property type="project" value="InterPro"/>
</dbReference>
<dbReference type="InterPro" id="IPR002516">
    <property type="entry name" value="Glyco_trans_11"/>
</dbReference>
<dbReference type="CDD" id="cd11301">
    <property type="entry name" value="Fut1_Fut2_like"/>
    <property type="match status" value="1"/>
</dbReference>
<dbReference type="GO" id="GO:0008107">
    <property type="term" value="F:galactoside 2-alpha-L-fucosyltransferase activity"/>
    <property type="evidence" value="ECO:0007669"/>
    <property type="project" value="InterPro"/>
</dbReference>
<evidence type="ECO:0000256" key="2">
    <source>
        <dbReference type="ARBA" id="ARBA00022679"/>
    </source>
</evidence>
<proteinExistence type="predicted"/>
<evidence type="ECO:0000313" key="4">
    <source>
        <dbReference type="Proteomes" id="UP000239469"/>
    </source>
</evidence>
<dbReference type="AlphaFoldDB" id="A0A2S9X0E2"/>
<reference evidence="3 4" key="1">
    <citation type="submission" date="2017-01" db="EMBL/GenBank/DDBJ databases">
        <title>New insights into the genetic diversity of Chromobacterium isolated from tropical freshwater lake.</title>
        <authorList>
            <person name="Santos A.B."/>
            <person name="Nascimento A.M."/>
            <person name="Da Silva P.C."/>
        </authorList>
    </citation>
    <scope>NUCLEOTIDE SEQUENCE [LARGE SCALE GENOMIC DNA]</scope>
    <source>
        <strain evidence="3 4">56AF</strain>
    </source>
</reference>
<sequence length="285" mass="33062">MILIQLAGGLGNQLFQYAFGRALAIESGVDLYLDTRRLETDQIHTGYCLNNFNISASLLDEKQNQEFPAWKISLSRKIKLLSRAFFNIYHEKSNKHSQIPMHRKLSTFYIGYWQSEKYFKAHSETISRELEIITPISLNSQKIIAQMEGVNSVSLHIRRGDYTSNAIAKKIYHYLDEEYYFNAMNLMRQKLNNPTFFIFSDDIESAKQMIGLQENIFYVSDSNTTAIDELNLMTNCKNHIIANSTFSWWGAWLGKNENKIVVAPKSWFKTDLNSADIIPDEWIQL</sequence>
<evidence type="ECO:0000313" key="3">
    <source>
        <dbReference type="EMBL" id="PRP69189.1"/>
    </source>
</evidence>
<dbReference type="Pfam" id="PF01531">
    <property type="entry name" value="Glyco_transf_11"/>
    <property type="match status" value="1"/>
</dbReference>